<dbReference type="InterPro" id="IPR005814">
    <property type="entry name" value="Aminotrans_3"/>
</dbReference>
<comment type="caution">
    <text evidence="5">The sequence shown here is derived from an EMBL/GenBank/DDBJ whole genome shotgun (WGS) entry which is preliminary data.</text>
</comment>
<dbReference type="AlphaFoldDB" id="A0A318JQ72"/>
<dbReference type="EMBL" id="QJKC01000001">
    <property type="protein sequence ID" value="PXX50973.1"/>
    <property type="molecule type" value="Genomic_DNA"/>
</dbReference>
<dbReference type="InterPro" id="IPR015424">
    <property type="entry name" value="PyrdxlP-dep_Trfase"/>
</dbReference>
<comment type="similarity">
    <text evidence="2 4">Belongs to the class-III pyridoxal-phosphate-dependent aminotransferase family.</text>
</comment>
<accession>A0A318JQ72</accession>
<dbReference type="GO" id="GO:0008483">
    <property type="term" value="F:transaminase activity"/>
    <property type="evidence" value="ECO:0007669"/>
    <property type="project" value="UniProtKB-KW"/>
</dbReference>
<evidence type="ECO:0000313" key="6">
    <source>
        <dbReference type="Proteomes" id="UP000248395"/>
    </source>
</evidence>
<gene>
    <name evidence="5" type="ORF">DFR38_10128</name>
</gene>
<proteinExistence type="inferred from homology"/>
<dbReference type="InterPro" id="IPR049704">
    <property type="entry name" value="Aminotrans_3_PPA_site"/>
</dbReference>
<organism evidence="5 6">
    <name type="scientific">Aquitalea magnusonii</name>
    <dbReference type="NCBI Taxonomy" id="332411"/>
    <lineage>
        <taxon>Bacteria</taxon>
        <taxon>Pseudomonadati</taxon>
        <taxon>Pseudomonadota</taxon>
        <taxon>Betaproteobacteria</taxon>
        <taxon>Neisseriales</taxon>
        <taxon>Chromobacteriaceae</taxon>
        <taxon>Aquitalea</taxon>
    </lineage>
</organism>
<keyword evidence="5" id="KW-0032">Aminotransferase</keyword>
<evidence type="ECO:0000313" key="5">
    <source>
        <dbReference type="EMBL" id="PXX50973.1"/>
    </source>
</evidence>
<dbReference type="RefSeq" id="WP_204377595.1">
    <property type="nucleotide sequence ID" value="NZ_LNQU01000295.1"/>
</dbReference>
<keyword evidence="6" id="KW-1185">Reference proteome</keyword>
<keyword evidence="3 4" id="KW-0663">Pyridoxal phosphate</keyword>
<evidence type="ECO:0000256" key="4">
    <source>
        <dbReference type="RuleBase" id="RU003560"/>
    </source>
</evidence>
<dbReference type="CDD" id="cd00610">
    <property type="entry name" value="OAT_like"/>
    <property type="match status" value="1"/>
</dbReference>
<comment type="cofactor">
    <cofactor evidence="1">
        <name>pyridoxal 5'-phosphate</name>
        <dbReference type="ChEBI" id="CHEBI:597326"/>
    </cofactor>
</comment>
<dbReference type="PANTHER" id="PTHR45688">
    <property type="match status" value="1"/>
</dbReference>
<dbReference type="Gene3D" id="3.40.640.10">
    <property type="entry name" value="Type I PLP-dependent aspartate aminotransferase-like (Major domain)"/>
    <property type="match status" value="1"/>
</dbReference>
<dbReference type="PROSITE" id="PS00600">
    <property type="entry name" value="AA_TRANSFER_CLASS_3"/>
    <property type="match status" value="1"/>
</dbReference>
<evidence type="ECO:0000256" key="2">
    <source>
        <dbReference type="ARBA" id="ARBA00008954"/>
    </source>
</evidence>
<name>A0A318JQ72_9NEIS</name>
<dbReference type="SUPFAM" id="SSF53383">
    <property type="entry name" value="PLP-dependent transferases"/>
    <property type="match status" value="1"/>
</dbReference>
<protein>
    <submittedName>
        <fullName evidence="5">4-aminobutyrate aminotransferase-like enzyme</fullName>
    </submittedName>
</protein>
<dbReference type="Proteomes" id="UP000248395">
    <property type="component" value="Unassembled WGS sequence"/>
</dbReference>
<evidence type="ECO:0000256" key="1">
    <source>
        <dbReference type="ARBA" id="ARBA00001933"/>
    </source>
</evidence>
<dbReference type="PIRSF" id="PIRSF000521">
    <property type="entry name" value="Transaminase_4ab_Lys_Orn"/>
    <property type="match status" value="1"/>
</dbReference>
<dbReference type="GO" id="GO:0030170">
    <property type="term" value="F:pyridoxal phosphate binding"/>
    <property type="evidence" value="ECO:0007669"/>
    <property type="project" value="InterPro"/>
</dbReference>
<sequence length="443" mass="46736">MNPPDQRMANAFDPNTLASLPASEQALIRRRQQALGQAYRLFYQQPLHLLRGEGVWLYDAAGQPYLDVYNNVASVGHSHPQVVAAIARQAATLNTHTRYLDQGIVDYAERLLATLAMPGYQAMFTCTGSEANDLALRLANNFSGGQGVIVSSHAYHGVTSSVAACSPAFGEGVALGPNVRTVASPDGYRGNAQQVAEQFTCDVQAAIADLQRHGVRPAALLVDTLFTSDGVFADPPGFLAGAVDAIHAAGGLFIADEVQAGFARSGSHFWGFQRHGVVPDIVTMGKPMGNGHPLAGLAARADIIDAFGSRVRYFNTFGGNPVSCAAGMAVLEVIEQEGLQHNAHVTGAYLKAGLQALAGKHALIGDVRGAGFFLGVELVTDRHGKQPATAAATRVVNALRERRILLSATGPAGNILKLRPQLPFAREHADLLLDALDAVLAAL</sequence>
<dbReference type="InterPro" id="IPR015422">
    <property type="entry name" value="PyrdxlP-dep_Trfase_small"/>
</dbReference>
<keyword evidence="5" id="KW-0808">Transferase</keyword>
<dbReference type="InterPro" id="IPR015421">
    <property type="entry name" value="PyrdxlP-dep_Trfase_major"/>
</dbReference>
<dbReference type="Gene3D" id="3.90.1150.10">
    <property type="entry name" value="Aspartate Aminotransferase, domain 1"/>
    <property type="match status" value="1"/>
</dbReference>
<evidence type="ECO:0000256" key="3">
    <source>
        <dbReference type="ARBA" id="ARBA00022898"/>
    </source>
</evidence>
<dbReference type="PANTHER" id="PTHR45688:SF13">
    <property type="entry name" value="ALANINE--GLYOXYLATE AMINOTRANSFERASE 2-LIKE"/>
    <property type="match status" value="1"/>
</dbReference>
<reference evidence="5 6" key="1">
    <citation type="submission" date="2018-05" db="EMBL/GenBank/DDBJ databases">
        <title>Genomic Encyclopedia of Type Strains, Phase IV (KMG-IV): sequencing the most valuable type-strain genomes for metagenomic binning, comparative biology and taxonomic classification.</title>
        <authorList>
            <person name="Goeker M."/>
        </authorList>
    </citation>
    <scope>NUCLEOTIDE SEQUENCE [LARGE SCALE GENOMIC DNA]</scope>
    <source>
        <strain evidence="5 6">DSM 25134</strain>
    </source>
</reference>
<dbReference type="Pfam" id="PF00202">
    <property type="entry name" value="Aminotran_3"/>
    <property type="match status" value="1"/>
</dbReference>